<dbReference type="RefSeq" id="XP_062759720.1">
    <property type="nucleotide sequence ID" value="XM_062895445.1"/>
</dbReference>
<dbReference type="AlphaFoldDB" id="A0AAE1JGW0"/>
<reference evidence="1" key="1">
    <citation type="submission" date="2023-11" db="EMBL/GenBank/DDBJ databases">
        <title>The genome sequences of three competitors of mushroom-forming fungi.</title>
        <authorList>
            <person name="Beijen E."/>
            <person name="Ohm R.A."/>
        </authorList>
    </citation>
    <scope>NUCLEOTIDE SEQUENCE</scope>
    <source>
        <strain evidence="1">CBS 100526</strain>
    </source>
</reference>
<dbReference type="EMBL" id="JAWRVG010000003">
    <property type="protein sequence ID" value="KAK4083719.1"/>
    <property type="molecule type" value="Genomic_DNA"/>
</dbReference>
<organism evidence="1 2">
    <name type="scientific">Trichoderma aggressivum f. europaeum</name>
    <dbReference type="NCBI Taxonomy" id="173218"/>
    <lineage>
        <taxon>Eukaryota</taxon>
        <taxon>Fungi</taxon>
        <taxon>Dikarya</taxon>
        <taxon>Ascomycota</taxon>
        <taxon>Pezizomycotina</taxon>
        <taxon>Sordariomycetes</taxon>
        <taxon>Hypocreomycetidae</taxon>
        <taxon>Hypocreales</taxon>
        <taxon>Hypocreaceae</taxon>
        <taxon>Trichoderma</taxon>
    </lineage>
</organism>
<sequence>MPANTITEEYQRALAQLNAIMDELEPTVGHSNCRIIRKFRNMCPAHAENAAGIWGRMSPDERWEMMEMLHAYQDSVYEVAFFPPRSGPRPCV</sequence>
<name>A0AAE1JGW0_9HYPO</name>
<comment type="caution">
    <text evidence="1">The sequence shown here is derived from an EMBL/GenBank/DDBJ whole genome shotgun (WGS) entry which is preliminary data.</text>
</comment>
<proteinExistence type="predicted"/>
<keyword evidence="2" id="KW-1185">Reference proteome</keyword>
<evidence type="ECO:0000313" key="1">
    <source>
        <dbReference type="EMBL" id="KAK4083719.1"/>
    </source>
</evidence>
<evidence type="ECO:0000313" key="2">
    <source>
        <dbReference type="Proteomes" id="UP001273209"/>
    </source>
</evidence>
<gene>
    <name evidence="1" type="ORF">Triagg1_1381</name>
</gene>
<dbReference type="Proteomes" id="UP001273209">
    <property type="component" value="Unassembled WGS sequence"/>
</dbReference>
<accession>A0AAE1JGW0</accession>
<protein>
    <submittedName>
        <fullName evidence="1">Uncharacterized protein</fullName>
    </submittedName>
</protein>
<dbReference type="GeneID" id="87915350"/>